<sequence length="178" mass="20070">MNGNTTEPWRSYATICRLCLQKDGFMLGIFNHIQGKDKSIYKKIIDCTALQISHGDGLPNVICHRCLFKIEFCLEFRQLCFMSDATLRQINGVTNKDAGSDSTNNSQLPLYEQLANGNDDDVVMVIDPLACDYESDYESDKERQSDNENGEVNDIEPEGREYPCANTVIMLLQIAQNA</sequence>
<dbReference type="SUPFAM" id="SSF57716">
    <property type="entry name" value="Glucocorticoid receptor-like (DNA-binding domain)"/>
    <property type="match status" value="1"/>
</dbReference>
<feature type="region of interest" description="Disordered" evidence="2">
    <location>
        <begin position="137"/>
        <end position="159"/>
    </location>
</feature>
<keyword evidence="1" id="KW-0479">Metal-binding</keyword>
<dbReference type="GO" id="GO:0005634">
    <property type="term" value="C:nucleus"/>
    <property type="evidence" value="ECO:0007669"/>
    <property type="project" value="InterPro"/>
</dbReference>
<dbReference type="Pfam" id="PF07776">
    <property type="entry name" value="zf-AD"/>
    <property type="match status" value="1"/>
</dbReference>
<feature type="domain" description="ZAD" evidence="3">
    <location>
        <begin position="14"/>
        <end position="90"/>
    </location>
</feature>
<dbReference type="GO" id="GO:0008270">
    <property type="term" value="F:zinc ion binding"/>
    <property type="evidence" value="ECO:0007669"/>
    <property type="project" value="UniProtKB-UniRule"/>
</dbReference>
<comment type="caution">
    <text evidence="4">The sequence shown here is derived from an EMBL/GenBank/DDBJ whole genome shotgun (WGS) entry which is preliminary data.</text>
</comment>
<dbReference type="Proteomes" id="UP001162162">
    <property type="component" value="Unassembled WGS sequence"/>
</dbReference>
<dbReference type="PANTHER" id="PTHR39942">
    <property type="entry name" value="BCDNA.LD26519-RELATED"/>
    <property type="match status" value="1"/>
</dbReference>
<feature type="binding site" evidence="1">
    <location>
        <position position="63"/>
    </location>
    <ligand>
        <name>Zn(2+)</name>
        <dbReference type="ChEBI" id="CHEBI:29105"/>
    </ligand>
</feature>
<evidence type="ECO:0000256" key="2">
    <source>
        <dbReference type="SAM" id="MobiDB-lite"/>
    </source>
</evidence>
<accession>A0AAV8XFI0</accession>
<feature type="binding site" evidence="1">
    <location>
        <position position="16"/>
    </location>
    <ligand>
        <name>Zn(2+)</name>
        <dbReference type="ChEBI" id="CHEBI:29105"/>
    </ligand>
</feature>
<dbReference type="Gene3D" id="3.40.1800.20">
    <property type="match status" value="1"/>
</dbReference>
<dbReference type="SMART" id="SM00868">
    <property type="entry name" value="zf-AD"/>
    <property type="match status" value="1"/>
</dbReference>
<dbReference type="InterPro" id="IPR012934">
    <property type="entry name" value="Znf_AD"/>
</dbReference>
<protein>
    <recommendedName>
        <fullName evidence="3">ZAD domain-containing protein</fullName>
    </recommendedName>
</protein>
<organism evidence="4 5">
    <name type="scientific">Aromia moschata</name>
    <dbReference type="NCBI Taxonomy" id="1265417"/>
    <lineage>
        <taxon>Eukaryota</taxon>
        <taxon>Metazoa</taxon>
        <taxon>Ecdysozoa</taxon>
        <taxon>Arthropoda</taxon>
        <taxon>Hexapoda</taxon>
        <taxon>Insecta</taxon>
        <taxon>Pterygota</taxon>
        <taxon>Neoptera</taxon>
        <taxon>Endopterygota</taxon>
        <taxon>Coleoptera</taxon>
        <taxon>Polyphaga</taxon>
        <taxon>Cucujiformia</taxon>
        <taxon>Chrysomeloidea</taxon>
        <taxon>Cerambycidae</taxon>
        <taxon>Cerambycinae</taxon>
        <taxon>Callichromatini</taxon>
        <taxon>Aromia</taxon>
    </lineage>
</organism>
<evidence type="ECO:0000313" key="5">
    <source>
        <dbReference type="Proteomes" id="UP001162162"/>
    </source>
</evidence>
<gene>
    <name evidence="4" type="ORF">NQ318_015454</name>
</gene>
<keyword evidence="5" id="KW-1185">Reference proteome</keyword>
<keyword evidence="1" id="KW-0862">Zinc</keyword>
<evidence type="ECO:0000259" key="3">
    <source>
        <dbReference type="PROSITE" id="PS51915"/>
    </source>
</evidence>
<dbReference type="PANTHER" id="PTHR39942:SF1">
    <property type="entry name" value="BCDNA.LD26519-RELATED"/>
    <property type="match status" value="1"/>
</dbReference>
<dbReference type="PROSITE" id="PS51915">
    <property type="entry name" value="ZAD"/>
    <property type="match status" value="1"/>
</dbReference>
<proteinExistence type="predicted"/>
<dbReference type="AlphaFoldDB" id="A0AAV8XFI0"/>
<dbReference type="EMBL" id="JAPWTK010000624">
    <property type="protein sequence ID" value="KAJ8937711.1"/>
    <property type="molecule type" value="Genomic_DNA"/>
</dbReference>
<evidence type="ECO:0000256" key="1">
    <source>
        <dbReference type="PROSITE-ProRule" id="PRU01263"/>
    </source>
</evidence>
<reference evidence="4" key="1">
    <citation type="journal article" date="2023" name="Insect Mol. Biol.">
        <title>Genome sequencing provides insights into the evolution of gene families encoding plant cell wall-degrading enzymes in longhorned beetles.</title>
        <authorList>
            <person name="Shin N.R."/>
            <person name="Okamura Y."/>
            <person name="Kirsch R."/>
            <person name="Pauchet Y."/>
        </authorList>
    </citation>
    <scope>NUCLEOTIDE SEQUENCE</scope>
    <source>
        <strain evidence="4">AMC_N1</strain>
    </source>
</reference>
<feature type="binding site" evidence="1">
    <location>
        <position position="19"/>
    </location>
    <ligand>
        <name>Zn(2+)</name>
        <dbReference type="ChEBI" id="CHEBI:29105"/>
    </ligand>
</feature>
<feature type="binding site" evidence="1">
    <location>
        <position position="66"/>
    </location>
    <ligand>
        <name>Zn(2+)</name>
        <dbReference type="ChEBI" id="CHEBI:29105"/>
    </ligand>
</feature>
<keyword evidence="1" id="KW-0863">Zinc-finger</keyword>
<name>A0AAV8XFI0_9CUCU</name>
<evidence type="ECO:0000313" key="4">
    <source>
        <dbReference type="EMBL" id="KAJ8937711.1"/>
    </source>
</evidence>